<feature type="transmembrane region" description="Helical" evidence="8">
    <location>
        <begin position="204"/>
        <end position="224"/>
    </location>
</feature>
<reference evidence="10 11" key="1">
    <citation type="journal article" date="2013" name="Int. J. Syst. Evol. Microbiol.">
        <title>Marinoscillum luteum sp. nov., isolated from marine sediment.</title>
        <authorList>
            <person name="Cha I.T."/>
            <person name="Park S.J."/>
            <person name="Kim S.J."/>
            <person name="Kim J.G."/>
            <person name="Jung M.Y."/>
            <person name="Shin K.S."/>
            <person name="Kwon K.K."/>
            <person name="Yang S.H."/>
            <person name="Seo Y.S."/>
            <person name="Rhee S.K."/>
        </authorList>
    </citation>
    <scope>NUCLEOTIDE SEQUENCE [LARGE SCALE GENOMIC DNA]</scope>
    <source>
        <strain evidence="10 11">KCTC 23939</strain>
    </source>
</reference>
<accession>A0ABW7N5X1</accession>
<keyword evidence="3 10" id="KW-0328">Glycosyltransferase</keyword>
<dbReference type="InterPro" id="IPR038731">
    <property type="entry name" value="RgtA/B/C-like"/>
</dbReference>
<dbReference type="EC" id="2.4.-.-" evidence="10"/>
<sequence>MISPQASGAFKAFTESKASSLLLILLWLLAQLIAYLLFGIQTPVDTKEYMTDALSIRSGEWPSDHTFWYSGYSSLLALIHWFGAPYEAIIWIQLIASALAAAALYHLAQLWGGESSAFIATLLYIGWLEIHQWTMILYTDSLFTSLIILSVYAIYFSHHRLQYLGAFVLILLTAFIRPVGALFLAALLSALFFHPRVKTTPVPYRIGIGLIVLVGFLFLLNFILQDYVSSFINSYSQAEIIYPGRTILTPPKSLEIPDTDLQPLVRLVSFMVYNPLYFLQLSLMKGLLYLGHVKPYFSIIHNLIIVLSLYPIYYFSIRGWKSVEMNPLKAFITIFISSQVLMVSFTSENWDGRFLLPVLPWIFLLASIGLSRSFFESE</sequence>
<dbReference type="GO" id="GO:0016757">
    <property type="term" value="F:glycosyltransferase activity"/>
    <property type="evidence" value="ECO:0007669"/>
    <property type="project" value="UniProtKB-KW"/>
</dbReference>
<dbReference type="EMBL" id="JBIPKE010000008">
    <property type="protein sequence ID" value="MFH6982054.1"/>
    <property type="molecule type" value="Genomic_DNA"/>
</dbReference>
<dbReference type="RefSeq" id="WP_395415851.1">
    <property type="nucleotide sequence ID" value="NZ_JBIPKE010000008.1"/>
</dbReference>
<evidence type="ECO:0000259" key="9">
    <source>
        <dbReference type="Pfam" id="PF13231"/>
    </source>
</evidence>
<feature type="transmembrane region" description="Helical" evidence="8">
    <location>
        <begin position="135"/>
        <end position="155"/>
    </location>
</feature>
<evidence type="ECO:0000256" key="6">
    <source>
        <dbReference type="ARBA" id="ARBA00022989"/>
    </source>
</evidence>
<keyword evidence="4 10" id="KW-0808">Transferase</keyword>
<evidence type="ECO:0000256" key="5">
    <source>
        <dbReference type="ARBA" id="ARBA00022692"/>
    </source>
</evidence>
<evidence type="ECO:0000256" key="4">
    <source>
        <dbReference type="ARBA" id="ARBA00022679"/>
    </source>
</evidence>
<evidence type="ECO:0000256" key="1">
    <source>
        <dbReference type="ARBA" id="ARBA00004651"/>
    </source>
</evidence>
<feature type="transmembrane region" description="Helical" evidence="8">
    <location>
        <begin position="358"/>
        <end position="375"/>
    </location>
</feature>
<feature type="transmembrane region" description="Helical" evidence="8">
    <location>
        <begin position="328"/>
        <end position="346"/>
    </location>
</feature>
<comment type="caution">
    <text evidence="10">The sequence shown here is derived from an EMBL/GenBank/DDBJ whole genome shotgun (WGS) entry which is preliminary data.</text>
</comment>
<dbReference type="PANTHER" id="PTHR33908">
    <property type="entry name" value="MANNOSYLTRANSFERASE YKCB-RELATED"/>
    <property type="match status" value="1"/>
</dbReference>
<feature type="transmembrane region" description="Helical" evidence="8">
    <location>
        <begin position="167"/>
        <end position="192"/>
    </location>
</feature>
<feature type="domain" description="Glycosyltransferase RgtA/B/C/D-like" evidence="9">
    <location>
        <begin position="82"/>
        <end position="216"/>
    </location>
</feature>
<dbReference type="PANTHER" id="PTHR33908:SF11">
    <property type="entry name" value="MEMBRANE PROTEIN"/>
    <property type="match status" value="1"/>
</dbReference>
<evidence type="ECO:0000313" key="11">
    <source>
        <dbReference type="Proteomes" id="UP001610063"/>
    </source>
</evidence>
<evidence type="ECO:0000256" key="2">
    <source>
        <dbReference type="ARBA" id="ARBA00022475"/>
    </source>
</evidence>
<evidence type="ECO:0000256" key="8">
    <source>
        <dbReference type="SAM" id="Phobius"/>
    </source>
</evidence>
<keyword evidence="7 8" id="KW-0472">Membrane</keyword>
<keyword evidence="2" id="KW-1003">Cell membrane</keyword>
<dbReference type="InterPro" id="IPR050297">
    <property type="entry name" value="LipidA_mod_glycosyltrf_83"/>
</dbReference>
<dbReference type="Proteomes" id="UP001610063">
    <property type="component" value="Unassembled WGS sequence"/>
</dbReference>
<proteinExistence type="predicted"/>
<name>A0ABW7N5X1_9BACT</name>
<keyword evidence="5 8" id="KW-0812">Transmembrane</keyword>
<dbReference type="Pfam" id="PF13231">
    <property type="entry name" value="PMT_2"/>
    <property type="match status" value="1"/>
</dbReference>
<evidence type="ECO:0000256" key="7">
    <source>
        <dbReference type="ARBA" id="ARBA00023136"/>
    </source>
</evidence>
<evidence type="ECO:0000256" key="3">
    <source>
        <dbReference type="ARBA" id="ARBA00022676"/>
    </source>
</evidence>
<keyword evidence="6 8" id="KW-1133">Transmembrane helix</keyword>
<feature type="transmembrane region" description="Helical" evidence="8">
    <location>
        <begin position="21"/>
        <end position="40"/>
    </location>
</feature>
<evidence type="ECO:0000313" key="10">
    <source>
        <dbReference type="EMBL" id="MFH6982054.1"/>
    </source>
</evidence>
<feature type="transmembrane region" description="Helical" evidence="8">
    <location>
        <begin position="296"/>
        <end position="316"/>
    </location>
</feature>
<gene>
    <name evidence="10" type="ORF">ACHKAR_01320</name>
</gene>
<organism evidence="10 11">
    <name type="scientific">Marinoscillum luteum</name>
    <dbReference type="NCBI Taxonomy" id="861051"/>
    <lineage>
        <taxon>Bacteria</taxon>
        <taxon>Pseudomonadati</taxon>
        <taxon>Bacteroidota</taxon>
        <taxon>Cytophagia</taxon>
        <taxon>Cytophagales</taxon>
        <taxon>Reichenbachiellaceae</taxon>
        <taxon>Marinoscillum</taxon>
    </lineage>
</organism>
<protein>
    <submittedName>
        <fullName evidence="10">Glycosyltransferase family 39 protein</fullName>
        <ecNumber evidence="10">2.4.-.-</ecNumber>
    </submittedName>
</protein>
<keyword evidence="11" id="KW-1185">Reference proteome</keyword>
<comment type="subcellular location">
    <subcellularLocation>
        <location evidence="1">Cell membrane</location>
        <topology evidence="1">Multi-pass membrane protein</topology>
    </subcellularLocation>
</comment>